<evidence type="ECO:0000313" key="2">
    <source>
        <dbReference type="Proteomes" id="UP001065682"/>
    </source>
</evidence>
<sequence length="91" mass="10137">MTNSKDGDYCNVCGGVPPDKIKIKTVLVDGKATGINQLEFIVAGVRDLNLPNDAAIREELLKWACEFNYIPTKKKPAYGDALMKEYKETQE</sequence>
<reference evidence="1" key="1">
    <citation type="submission" date="2019-06" db="EMBL/GenBank/DDBJ databases">
        <title>Methanoculleus strain from Tamsui River, Taipei, Taiwan.</title>
        <authorList>
            <person name="You Y.-T."/>
            <person name="Chen S.-C."/>
            <person name="Lai S.-J."/>
            <person name="Lee Y.-C."/>
            <person name="Lai M.-C."/>
        </authorList>
    </citation>
    <scope>NUCLEOTIDE SEQUENCE</scope>
    <source>
        <strain evidence="1">Afa-1</strain>
    </source>
</reference>
<dbReference type="Proteomes" id="UP001065682">
    <property type="component" value="Unassembled WGS sequence"/>
</dbReference>
<comment type="caution">
    <text evidence="1">The sequence shown here is derived from an EMBL/GenBank/DDBJ whole genome shotgun (WGS) entry which is preliminary data.</text>
</comment>
<accession>A0A9E4ZLT4</accession>
<dbReference type="EMBL" id="VHLL01000004">
    <property type="protein sequence ID" value="MCT8337494.1"/>
    <property type="molecule type" value="Genomic_DNA"/>
</dbReference>
<gene>
    <name evidence="1" type="ORF">FKB36_08350</name>
</gene>
<protein>
    <submittedName>
        <fullName evidence="1">NAC family transcription factor</fullName>
    </submittedName>
</protein>
<evidence type="ECO:0000313" key="1">
    <source>
        <dbReference type="EMBL" id="MCT8337494.1"/>
    </source>
</evidence>
<proteinExistence type="predicted"/>
<dbReference type="AlphaFoldDB" id="A0A9E4ZLT4"/>
<name>A0A9E4ZLT4_9EURY</name>
<organism evidence="1 2">
    <name type="scientific">Methanoculleus formosensis</name>
    <dbReference type="NCBI Taxonomy" id="2590886"/>
    <lineage>
        <taxon>Archaea</taxon>
        <taxon>Methanobacteriati</taxon>
        <taxon>Methanobacteriota</taxon>
        <taxon>Stenosarchaea group</taxon>
        <taxon>Methanomicrobia</taxon>
        <taxon>Methanomicrobiales</taxon>
        <taxon>Methanomicrobiaceae</taxon>
        <taxon>Methanoculleus</taxon>
    </lineage>
</organism>
<dbReference type="RefSeq" id="WP_261597598.1">
    <property type="nucleotide sequence ID" value="NZ_VHLL01000004.1"/>
</dbReference>
<keyword evidence="2" id="KW-1185">Reference proteome</keyword>